<keyword evidence="4" id="KW-1185">Reference proteome</keyword>
<dbReference type="PANTHER" id="PTHR42109">
    <property type="entry name" value="UNPLACED GENOMIC SCAFFOLD UM_SCAF_CONTIG_1.265, WHOLE GENOME SHOTGUN SEQUENCE"/>
    <property type="match status" value="1"/>
</dbReference>
<evidence type="ECO:0000313" key="4">
    <source>
        <dbReference type="Proteomes" id="UP000245768"/>
    </source>
</evidence>
<proteinExistence type="predicted"/>
<feature type="transmembrane region" description="Helical" evidence="1">
    <location>
        <begin position="246"/>
        <end position="266"/>
    </location>
</feature>
<evidence type="ECO:0000256" key="1">
    <source>
        <dbReference type="SAM" id="Phobius"/>
    </source>
</evidence>
<feature type="transmembrane region" description="Helical" evidence="1">
    <location>
        <begin position="72"/>
        <end position="98"/>
    </location>
</feature>
<feature type="transmembrane region" description="Helical" evidence="1">
    <location>
        <begin position="6"/>
        <end position="28"/>
    </location>
</feature>
<gene>
    <name evidence="3" type="ORF">FA10DRAFT_302437</name>
</gene>
<sequence length="306" mass="33487">MIAANTIIDIVFIAIFAIIAPFSIFGAVKHSKGRRDAYVLLNLFVLLRILGDILLVVAAQDNSAPVKTITDLFTAGFIMSNIGYGFLISACISLYNSAMGIDKKNQKRGFDRAALLQNPSRLLHVINLVATILLIVGMNDSSEVFAAGALPRNSPARAHAQVDSLAQIGYILYLVVTILFILLIASHHIRANYGAHHQTSESHTAAKWTLAFVSVAQIPMLIRVAYSTSLVYSASYLNYNIYERLVLQYIMEVIAVLILLALGFTLQFKGLLPGNTSSSYDHHAYDAEKDSQIPPYQGAQQAPIAY</sequence>
<reference evidence="3 4" key="1">
    <citation type="journal article" date="2018" name="Mol. Biol. Evol.">
        <title>Broad Genomic Sampling Reveals a Smut Pathogenic Ancestry of the Fungal Clade Ustilaginomycotina.</title>
        <authorList>
            <person name="Kijpornyongpan T."/>
            <person name="Mondo S.J."/>
            <person name="Barry K."/>
            <person name="Sandor L."/>
            <person name="Lee J."/>
            <person name="Lipzen A."/>
            <person name="Pangilinan J."/>
            <person name="LaButti K."/>
            <person name="Hainaut M."/>
            <person name="Henrissat B."/>
            <person name="Grigoriev I.V."/>
            <person name="Spatafora J.W."/>
            <person name="Aime M.C."/>
        </authorList>
    </citation>
    <scope>NUCLEOTIDE SEQUENCE [LARGE SCALE GENOMIC DNA]</scope>
    <source>
        <strain evidence="3 4">MCA 4198</strain>
    </source>
</reference>
<dbReference type="GeneID" id="37047033"/>
<keyword evidence="1" id="KW-0472">Membrane</keyword>
<evidence type="ECO:0000313" key="3">
    <source>
        <dbReference type="EMBL" id="PWN89055.1"/>
    </source>
</evidence>
<dbReference type="EMBL" id="KZ819637">
    <property type="protein sequence ID" value="PWN89055.1"/>
    <property type="molecule type" value="Genomic_DNA"/>
</dbReference>
<dbReference type="Pfam" id="PF24800">
    <property type="entry name" value="DUF7702"/>
    <property type="match status" value="1"/>
</dbReference>
<dbReference type="OrthoDB" id="2560628at2759"/>
<organism evidence="3 4">
    <name type="scientific">Acaromyces ingoldii</name>
    <dbReference type="NCBI Taxonomy" id="215250"/>
    <lineage>
        <taxon>Eukaryota</taxon>
        <taxon>Fungi</taxon>
        <taxon>Dikarya</taxon>
        <taxon>Basidiomycota</taxon>
        <taxon>Ustilaginomycotina</taxon>
        <taxon>Exobasidiomycetes</taxon>
        <taxon>Exobasidiales</taxon>
        <taxon>Cryptobasidiaceae</taxon>
        <taxon>Acaromyces</taxon>
    </lineage>
</organism>
<dbReference type="InParanoid" id="A0A316YMS9"/>
<evidence type="ECO:0000259" key="2">
    <source>
        <dbReference type="Pfam" id="PF24800"/>
    </source>
</evidence>
<dbReference type="Proteomes" id="UP000245768">
    <property type="component" value="Unassembled WGS sequence"/>
</dbReference>
<feature type="transmembrane region" description="Helical" evidence="1">
    <location>
        <begin position="165"/>
        <end position="185"/>
    </location>
</feature>
<name>A0A316YMS9_9BASI</name>
<dbReference type="RefSeq" id="XP_025376253.1">
    <property type="nucleotide sequence ID" value="XM_025525117.1"/>
</dbReference>
<accession>A0A316YMS9</accession>
<dbReference type="STRING" id="215250.A0A316YMS9"/>
<keyword evidence="1" id="KW-1133">Transmembrane helix</keyword>
<feature type="transmembrane region" description="Helical" evidence="1">
    <location>
        <begin position="40"/>
        <end position="60"/>
    </location>
</feature>
<dbReference type="PANTHER" id="PTHR42109:SF2">
    <property type="entry name" value="INTEGRAL MEMBRANE PROTEIN"/>
    <property type="match status" value="1"/>
</dbReference>
<dbReference type="InterPro" id="IPR056119">
    <property type="entry name" value="DUF7702"/>
</dbReference>
<feature type="domain" description="DUF7702" evidence="2">
    <location>
        <begin position="7"/>
        <end position="267"/>
    </location>
</feature>
<keyword evidence="1" id="KW-0812">Transmembrane</keyword>
<feature type="transmembrane region" description="Helical" evidence="1">
    <location>
        <begin position="205"/>
        <end position="226"/>
    </location>
</feature>
<dbReference type="AlphaFoldDB" id="A0A316YMS9"/>
<protein>
    <recommendedName>
        <fullName evidence="2">DUF7702 domain-containing protein</fullName>
    </recommendedName>
</protein>